<dbReference type="Pfam" id="PF02602">
    <property type="entry name" value="HEM4"/>
    <property type="match status" value="1"/>
</dbReference>
<dbReference type="EMBL" id="JAVDUI010000001">
    <property type="protein sequence ID" value="MDR6891456.1"/>
    <property type="molecule type" value="Genomic_DNA"/>
</dbReference>
<reference evidence="12" key="1">
    <citation type="submission" date="2023-07" db="EMBL/GenBank/DDBJ databases">
        <title>Sequencing the genomes of 1000 actinobacteria strains.</title>
        <authorList>
            <person name="Klenk H.-P."/>
        </authorList>
    </citation>
    <scope>NUCLEOTIDE SEQUENCE</scope>
    <source>
        <strain evidence="12">DSM 13988</strain>
    </source>
</reference>
<dbReference type="Proteomes" id="UP001247307">
    <property type="component" value="Unassembled WGS sequence"/>
</dbReference>
<sequence length="327" mass="34211">MLVPRRADRSAEWVAALCGAGFEPVLVPLIDFELPADPAPALSLPVLLDAAGRRAESGAERPWLVVTSVTTIQALAQLGVWTEIRDVVRRGSVVVVAVGEGTRRALEAAGVAAELMPERAMNARGILRLAAHQAPRAAFLPHGNLAAPTLEGGLRDLGWEVTALDVYLTVDAPARPGRRITTPPPGTPGGDGAPAGGSPREPVSPGPELGLDEARRLEWTAMIATSPSTARRILAEFPAARADAGVPILSIGPSTTAQLRAAGREPAGECETPEPAAAVALLTALTRSADEQNARAEPGFTDTDTADQDPRRHLSSTRRPPETEETP</sequence>
<name>A0AAE4C4K9_9MICC</name>
<evidence type="ECO:0000259" key="11">
    <source>
        <dbReference type="Pfam" id="PF02602"/>
    </source>
</evidence>
<dbReference type="CDD" id="cd06578">
    <property type="entry name" value="HemD"/>
    <property type="match status" value="1"/>
</dbReference>
<dbReference type="GO" id="GO:0006782">
    <property type="term" value="P:protoporphyrinogen IX biosynthetic process"/>
    <property type="evidence" value="ECO:0007669"/>
    <property type="project" value="UniProtKB-UniRule"/>
</dbReference>
<keyword evidence="12" id="KW-0489">Methyltransferase</keyword>
<evidence type="ECO:0000256" key="10">
    <source>
        <dbReference type="SAM" id="MobiDB-lite"/>
    </source>
</evidence>
<dbReference type="InterPro" id="IPR003754">
    <property type="entry name" value="4pyrrol_synth_uPrphyn_synth"/>
</dbReference>
<dbReference type="Gene3D" id="3.40.50.10090">
    <property type="match status" value="2"/>
</dbReference>
<dbReference type="GO" id="GO:0004852">
    <property type="term" value="F:uroporphyrinogen-III synthase activity"/>
    <property type="evidence" value="ECO:0007669"/>
    <property type="project" value="UniProtKB-UniRule"/>
</dbReference>
<evidence type="ECO:0000256" key="2">
    <source>
        <dbReference type="ARBA" id="ARBA00008133"/>
    </source>
</evidence>
<dbReference type="PANTHER" id="PTHR38042:SF1">
    <property type="entry name" value="UROPORPHYRINOGEN-III SYNTHASE, CHLOROPLASTIC"/>
    <property type="match status" value="1"/>
</dbReference>
<proteinExistence type="inferred from homology"/>
<comment type="pathway">
    <text evidence="1 9">Porphyrin-containing compound metabolism; protoporphyrin-IX biosynthesis; coproporphyrinogen-III from 5-aminolevulinate: step 3/4.</text>
</comment>
<dbReference type="AlphaFoldDB" id="A0AAE4C4K9"/>
<evidence type="ECO:0000256" key="7">
    <source>
        <dbReference type="ARBA" id="ARBA00040167"/>
    </source>
</evidence>
<dbReference type="PANTHER" id="PTHR38042">
    <property type="entry name" value="UROPORPHYRINOGEN-III SYNTHASE, CHLOROPLASTIC"/>
    <property type="match status" value="1"/>
</dbReference>
<protein>
    <recommendedName>
        <fullName evidence="7 9">Uroporphyrinogen-III synthase</fullName>
        <ecNumber evidence="3 9">4.2.1.75</ecNumber>
    </recommendedName>
</protein>
<comment type="catalytic activity">
    <reaction evidence="8 9">
        <text>hydroxymethylbilane = uroporphyrinogen III + H2O</text>
        <dbReference type="Rhea" id="RHEA:18965"/>
        <dbReference type="ChEBI" id="CHEBI:15377"/>
        <dbReference type="ChEBI" id="CHEBI:57308"/>
        <dbReference type="ChEBI" id="CHEBI:57845"/>
        <dbReference type="EC" id="4.2.1.75"/>
    </reaction>
</comment>
<comment type="similarity">
    <text evidence="2 9">Belongs to the uroporphyrinogen-III synthase family.</text>
</comment>
<evidence type="ECO:0000256" key="9">
    <source>
        <dbReference type="RuleBase" id="RU366031"/>
    </source>
</evidence>
<evidence type="ECO:0000256" key="4">
    <source>
        <dbReference type="ARBA" id="ARBA00023239"/>
    </source>
</evidence>
<dbReference type="InterPro" id="IPR036108">
    <property type="entry name" value="4pyrrol_syn_uPrphyn_synt_sf"/>
</dbReference>
<evidence type="ECO:0000256" key="6">
    <source>
        <dbReference type="ARBA" id="ARBA00037589"/>
    </source>
</evidence>
<feature type="domain" description="Tetrapyrrole biosynthesis uroporphyrinogen III synthase" evidence="11">
    <location>
        <begin position="12"/>
        <end position="279"/>
    </location>
</feature>
<keyword evidence="4 9" id="KW-0456">Lyase</keyword>
<evidence type="ECO:0000256" key="3">
    <source>
        <dbReference type="ARBA" id="ARBA00013109"/>
    </source>
</evidence>
<keyword evidence="5 9" id="KW-0627">Porphyrin biosynthesis</keyword>
<comment type="caution">
    <text evidence="12">The sequence shown here is derived from an EMBL/GenBank/DDBJ whole genome shotgun (WGS) entry which is preliminary data.</text>
</comment>
<dbReference type="RefSeq" id="WP_309849272.1">
    <property type="nucleotide sequence ID" value="NZ_BAAAIU010000024.1"/>
</dbReference>
<dbReference type="SUPFAM" id="SSF69618">
    <property type="entry name" value="HemD-like"/>
    <property type="match status" value="1"/>
</dbReference>
<evidence type="ECO:0000256" key="1">
    <source>
        <dbReference type="ARBA" id="ARBA00004772"/>
    </source>
</evidence>
<evidence type="ECO:0000313" key="12">
    <source>
        <dbReference type="EMBL" id="MDR6891456.1"/>
    </source>
</evidence>
<evidence type="ECO:0000256" key="5">
    <source>
        <dbReference type="ARBA" id="ARBA00023244"/>
    </source>
</evidence>
<evidence type="ECO:0000313" key="13">
    <source>
        <dbReference type="Proteomes" id="UP001247307"/>
    </source>
</evidence>
<keyword evidence="12" id="KW-0808">Transferase</keyword>
<comment type="function">
    <text evidence="6 9">Catalyzes cyclization of the linear tetrapyrrole, hydroxymethylbilane, to the macrocyclic uroporphyrinogen III.</text>
</comment>
<evidence type="ECO:0000256" key="8">
    <source>
        <dbReference type="ARBA" id="ARBA00048617"/>
    </source>
</evidence>
<feature type="region of interest" description="Disordered" evidence="10">
    <location>
        <begin position="175"/>
        <end position="210"/>
    </location>
</feature>
<dbReference type="GO" id="GO:0008168">
    <property type="term" value="F:methyltransferase activity"/>
    <property type="evidence" value="ECO:0007669"/>
    <property type="project" value="UniProtKB-KW"/>
</dbReference>
<dbReference type="InterPro" id="IPR039793">
    <property type="entry name" value="UROS/Hem4"/>
</dbReference>
<gene>
    <name evidence="12" type="ORF">J2S35_000396</name>
</gene>
<dbReference type="GO" id="GO:0032259">
    <property type="term" value="P:methylation"/>
    <property type="evidence" value="ECO:0007669"/>
    <property type="project" value="UniProtKB-KW"/>
</dbReference>
<accession>A0AAE4C4K9</accession>
<feature type="region of interest" description="Disordered" evidence="10">
    <location>
        <begin position="288"/>
        <end position="327"/>
    </location>
</feature>
<organism evidence="12 13">
    <name type="scientific">Falsarthrobacter nasiphocae</name>
    <dbReference type="NCBI Taxonomy" id="189863"/>
    <lineage>
        <taxon>Bacteria</taxon>
        <taxon>Bacillati</taxon>
        <taxon>Actinomycetota</taxon>
        <taxon>Actinomycetes</taxon>
        <taxon>Micrococcales</taxon>
        <taxon>Micrococcaceae</taxon>
        <taxon>Falsarthrobacter</taxon>
    </lineage>
</organism>
<keyword evidence="13" id="KW-1185">Reference proteome</keyword>
<dbReference type="EC" id="4.2.1.75" evidence="3 9"/>
<dbReference type="GO" id="GO:0006780">
    <property type="term" value="P:uroporphyrinogen III biosynthetic process"/>
    <property type="evidence" value="ECO:0007669"/>
    <property type="project" value="UniProtKB-UniRule"/>
</dbReference>